<dbReference type="InterPro" id="IPR042231">
    <property type="entry name" value="Cho/carn_acyl_trans_2"/>
</dbReference>
<name>A0AAF1BID0_9TREE</name>
<protein>
    <submittedName>
        <fullName evidence="11">Carnitine O-acetyltransferase</fullName>
    </submittedName>
</protein>
<keyword evidence="2" id="KW-0813">Transport</keyword>
<feature type="active site" description="Proton acceptor" evidence="7">
    <location>
        <position position="454"/>
    </location>
</feature>
<keyword evidence="5" id="KW-0443">Lipid metabolism</keyword>
<feature type="region of interest" description="Disordered" evidence="9">
    <location>
        <begin position="174"/>
        <end position="206"/>
    </location>
</feature>
<keyword evidence="4" id="KW-0276">Fatty acid metabolism</keyword>
<dbReference type="Gene3D" id="1.10.275.20">
    <property type="entry name" value="Choline/Carnitine o-acyltransferase"/>
    <property type="match status" value="1"/>
</dbReference>
<evidence type="ECO:0000256" key="1">
    <source>
        <dbReference type="ARBA" id="ARBA00005232"/>
    </source>
</evidence>
<evidence type="ECO:0000313" key="11">
    <source>
        <dbReference type="EMBL" id="WOO82166.1"/>
    </source>
</evidence>
<evidence type="ECO:0000256" key="6">
    <source>
        <dbReference type="ARBA" id="ARBA00023315"/>
    </source>
</evidence>
<dbReference type="InterPro" id="IPR039551">
    <property type="entry name" value="Cho/carn_acyl_trans"/>
</dbReference>
<dbReference type="GO" id="GO:0006631">
    <property type="term" value="P:fatty acid metabolic process"/>
    <property type="evidence" value="ECO:0007669"/>
    <property type="project" value="UniProtKB-KW"/>
</dbReference>
<dbReference type="GeneID" id="87808896"/>
<gene>
    <name evidence="11" type="primary">CRAT</name>
    <name evidence="11" type="ORF">LOC62_04G005668</name>
</gene>
<feature type="compositionally biased region" description="Polar residues" evidence="9">
    <location>
        <begin position="181"/>
        <end position="194"/>
    </location>
</feature>
<dbReference type="PROSITE" id="PS00440">
    <property type="entry name" value="ACYLTRANSF_C_2"/>
    <property type="match status" value="1"/>
</dbReference>
<evidence type="ECO:0000256" key="8">
    <source>
        <dbReference type="RuleBase" id="RU003801"/>
    </source>
</evidence>
<dbReference type="AlphaFoldDB" id="A0AAF1BID0"/>
<feature type="domain" description="Choline/carnitine acyltransferase" evidence="10">
    <location>
        <begin position="69"/>
        <end position="723"/>
    </location>
</feature>
<dbReference type="EMBL" id="CP086717">
    <property type="protein sequence ID" value="WOO82166.1"/>
    <property type="molecule type" value="Genomic_DNA"/>
</dbReference>
<dbReference type="RefSeq" id="XP_062628198.1">
    <property type="nucleotide sequence ID" value="XM_062772214.1"/>
</dbReference>
<dbReference type="InterPro" id="IPR023213">
    <property type="entry name" value="CAT-like_dom_sf"/>
</dbReference>
<dbReference type="Pfam" id="PF00755">
    <property type="entry name" value="Carn_acyltransf"/>
    <property type="match status" value="1"/>
</dbReference>
<dbReference type="PANTHER" id="PTHR22589">
    <property type="entry name" value="CARNITINE O-ACYLTRANSFERASE"/>
    <property type="match status" value="1"/>
</dbReference>
<sequence length="746" mass="83295">MPVPSLRPLVNSRILASRIKPKSSPAVAAFALSCTQAPPTAYHARMVSTTAPKKTPARTFEYQDKLPRLPVPDLDKSLEGYIKSIVPLLEQKYGSHALPKELEKRKLFAKDFASKDGLGRVLQERLKDLDHISPNNWLDDTLWLALAYHTWRAPMLVNSNWWLLFASDPQDPQPPVLEGATNKTTVPLNPNPSNDLPAGAEGGGKPWLDSHTDKKDYYQPFKYEDVTKIEWITDWQVRRAAWLTRRFAEYRTQILREELPPHVSKAGPMCMSQFAKIFNFSRIPQPSSDAFSVIDNQALHTTVMIDDFIYSIDVFQQGADGIPEPIPAGEIERLFQAAVEDAKKRKDAGEKPARVGILSADHRDTWTVNREKVILFSPKNRETLANIDSSLIVVSLDPYTLPTQPTDDPLRQAPVDSQMHNTQGGLFGGRNRWFDKPLSILVENNGRAAVMGEHSPVDALLPSMIVDYALAEPVDDAQFSVTKQILPALGQGFQREDFVVDSAIQDEIAACAERNLQIVNDSDASTLWWAEFGGDWIKKIAKQSPDGFMQQALQLAWFRDQGNATATYETASTRGFKHGRTDVIRTLSVESRAFVNAMDNASLDDAKRYDLLTKAVLEHNSLTKRSSAGGGWDRHLMGLKVQLRPGETHPLFEDELYAKSQEWKLSTSGLSSGIRFMATGFGAAWPDGYGINYMIAPHVVKFGLESKVSCPTTSTTRLKHNIVQALRDMRRVCEASSTGKDEKAKL</sequence>
<proteinExistence type="inferred from homology"/>
<dbReference type="PANTHER" id="PTHR22589:SF107">
    <property type="entry name" value="CHOLINE_CARNITINE ACYLTRANSFERASE DOMAIN-CONTAINING PROTEIN"/>
    <property type="match status" value="1"/>
</dbReference>
<organism evidence="11 12">
    <name type="scientific">Vanrija pseudolonga</name>
    <dbReference type="NCBI Taxonomy" id="143232"/>
    <lineage>
        <taxon>Eukaryota</taxon>
        <taxon>Fungi</taxon>
        <taxon>Dikarya</taxon>
        <taxon>Basidiomycota</taxon>
        <taxon>Agaricomycotina</taxon>
        <taxon>Tremellomycetes</taxon>
        <taxon>Trichosporonales</taxon>
        <taxon>Trichosporonaceae</taxon>
        <taxon>Vanrija</taxon>
    </lineage>
</organism>
<evidence type="ECO:0000313" key="12">
    <source>
        <dbReference type="Proteomes" id="UP000827549"/>
    </source>
</evidence>
<evidence type="ECO:0000259" key="10">
    <source>
        <dbReference type="Pfam" id="PF00755"/>
    </source>
</evidence>
<comment type="similarity">
    <text evidence="1 8">Belongs to the carnitine/choline acetyltransferase family.</text>
</comment>
<dbReference type="SUPFAM" id="SSF52777">
    <property type="entry name" value="CoA-dependent acyltransferases"/>
    <property type="match status" value="2"/>
</dbReference>
<evidence type="ECO:0000256" key="5">
    <source>
        <dbReference type="ARBA" id="ARBA00023098"/>
    </source>
</evidence>
<dbReference type="Gene3D" id="3.30.559.70">
    <property type="entry name" value="Choline/Carnitine o-acyltransferase, domain 2"/>
    <property type="match status" value="1"/>
</dbReference>
<evidence type="ECO:0000256" key="7">
    <source>
        <dbReference type="PIRSR" id="PIRSR600542-1"/>
    </source>
</evidence>
<dbReference type="InterPro" id="IPR042572">
    <property type="entry name" value="Carn_acyl_trans_N"/>
</dbReference>
<evidence type="ECO:0000256" key="2">
    <source>
        <dbReference type="ARBA" id="ARBA00022448"/>
    </source>
</evidence>
<dbReference type="Gene3D" id="3.30.559.10">
    <property type="entry name" value="Chloramphenicol acetyltransferase-like domain"/>
    <property type="match status" value="1"/>
</dbReference>
<evidence type="ECO:0000256" key="4">
    <source>
        <dbReference type="ARBA" id="ARBA00022832"/>
    </source>
</evidence>
<keyword evidence="3 8" id="KW-0808">Transferase</keyword>
<evidence type="ECO:0000256" key="3">
    <source>
        <dbReference type="ARBA" id="ARBA00022679"/>
    </source>
</evidence>
<accession>A0AAF1BID0</accession>
<dbReference type="GO" id="GO:0016406">
    <property type="term" value="F:carnitine O-acyltransferase activity"/>
    <property type="evidence" value="ECO:0007669"/>
    <property type="project" value="UniProtKB-ARBA"/>
</dbReference>
<reference evidence="11" key="1">
    <citation type="submission" date="2023-10" db="EMBL/GenBank/DDBJ databases">
        <authorList>
            <person name="Noh H."/>
        </authorList>
    </citation>
    <scope>NUCLEOTIDE SEQUENCE</scope>
    <source>
        <strain evidence="11">DUCC4014</strain>
    </source>
</reference>
<dbReference type="InterPro" id="IPR000542">
    <property type="entry name" value="Carn_acyl_trans"/>
</dbReference>
<keyword evidence="6 8" id="KW-0012">Acyltransferase</keyword>
<dbReference type="Proteomes" id="UP000827549">
    <property type="component" value="Chromosome 4"/>
</dbReference>
<evidence type="ECO:0000256" key="9">
    <source>
        <dbReference type="SAM" id="MobiDB-lite"/>
    </source>
</evidence>
<keyword evidence="12" id="KW-1185">Reference proteome</keyword>